<accession>A4FIM3</accession>
<name>A4FIM3_SACEN</name>
<gene>
    <name evidence="1" type="ordered locus">SACE_4629</name>
</gene>
<reference evidence="1 2" key="1">
    <citation type="journal article" date="2007" name="Nat. Biotechnol.">
        <title>Complete genome sequence of the erythromycin-producing bacterium Saccharopolyspora erythraea NRRL23338.</title>
        <authorList>
            <person name="Oliynyk M."/>
            <person name="Samborskyy M."/>
            <person name="Lester J.B."/>
            <person name="Mironenko T."/>
            <person name="Scott N."/>
            <person name="Dickens S."/>
            <person name="Haydock S.F."/>
            <person name="Leadlay P.F."/>
        </authorList>
    </citation>
    <scope>NUCLEOTIDE SEQUENCE [LARGE SCALE GENOMIC DNA]</scope>
    <source>
        <strain evidence="2">ATCC 11635 / DSM 40517 / JCM 4748 / NBRC 13426 / NCIMB 8594 / NRRL 2338</strain>
    </source>
</reference>
<protein>
    <submittedName>
        <fullName evidence="1">Uncharacterized protein</fullName>
    </submittedName>
</protein>
<dbReference type="EMBL" id="AM420293">
    <property type="protein sequence ID" value="CAM03898.1"/>
    <property type="molecule type" value="Genomic_DNA"/>
</dbReference>
<dbReference type="Proteomes" id="UP000006728">
    <property type="component" value="Chromosome"/>
</dbReference>
<sequence>MWRLDPDGERGEPADERGWSDARFYKGRVFSPDYE</sequence>
<dbReference type="STRING" id="405948.SACE_4629"/>
<organism evidence="1 2">
    <name type="scientific">Saccharopolyspora erythraea (strain ATCC 11635 / DSM 40517 / JCM 4748 / NBRC 13426 / NCIMB 8594 / NRRL 2338)</name>
    <dbReference type="NCBI Taxonomy" id="405948"/>
    <lineage>
        <taxon>Bacteria</taxon>
        <taxon>Bacillati</taxon>
        <taxon>Actinomycetota</taxon>
        <taxon>Actinomycetes</taxon>
        <taxon>Pseudonocardiales</taxon>
        <taxon>Pseudonocardiaceae</taxon>
        <taxon>Saccharopolyspora</taxon>
    </lineage>
</organism>
<evidence type="ECO:0000313" key="2">
    <source>
        <dbReference type="Proteomes" id="UP000006728"/>
    </source>
</evidence>
<dbReference type="AlphaFoldDB" id="A4FIM3"/>
<dbReference type="HOGENOM" id="CLU_3367096_0_0_11"/>
<dbReference type="KEGG" id="sen:SACE_4629"/>
<keyword evidence="2" id="KW-1185">Reference proteome</keyword>
<proteinExistence type="predicted"/>
<evidence type="ECO:0000313" key="1">
    <source>
        <dbReference type="EMBL" id="CAM03898.1"/>
    </source>
</evidence>